<dbReference type="RefSeq" id="WP_133528890.1">
    <property type="nucleotide sequence ID" value="NZ_SNXO01000029.1"/>
</dbReference>
<dbReference type="Gene3D" id="3.20.20.140">
    <property type="entry name" value="Metal-dependent hydrolases"/>
    <property type="match status" value="1"/>
</dbReference>
<dbReference type="InterPro" id="IPR011059">
    <property type="entry name" value="Metal-dep_hydrolase_composite"/>
</dbReference>
<dbReference type="Gene3D" id="2.30.40.10">
    <property type="entry name" value="Urease, subunit C, domain 1"/>
    <property type="match status" value="2"/>
</dbReference>
<accession>A0A4R6Q043</accession>
<dbReference type="EMBL" id="SNXO01000029">
    <property type="protein sequence ID" value="TDP51832.1"/>
    <property type="molecule type" value="Genomic_DNA"/>
</dbReference>
<dbReference type="GO" id="GO:0016810">
    <property type="term" value="F:hydrolase activity, acting on carbon-nitrogen (but not peptide) bonds"/>
    <property type="evidence" value="ECO:0007669"/>
    <property type="project" value="InterPro"/>
</dbReference>
<name>A0A4R6Q043_9FIRM</name>
<evidence type="ECO:0000259" key="1">
    <source>
        <dbReference type="Pfam" id="PF07969"/>
    </source>
</evidence>
<dbReference type="PANTHER" id="PTHR22642">
    <property type="entry name" value="IMIDAZOLONEPROPIONASE"/>
    <property type="match status" value="1"/>
</dbReference>
<gene>
    <name evidence="2" type="ORF">EV211_1299</name>
</gene>
<comment type="caution">
    <text evidence="2">The sequence shown here is derived from an EMBL/GenBank/DDBJ whole genome shotgun (WGS) entry which is preliminary data.</text>
</comment>
<dbReference type="PANTHER" id="PTHR22642:SF2">
    <property type="entry name" value="PROTEIN LONG AFTER FAR-RED 3"/>
    <property type="match status" value="1"/>
</dbReference>
<reference evidence="2 3" key="1">
    <citation type="submission" date="2019-03" db="EMBL/GenBank/DDBJ databases">
        <title>Genomic Encyclopedia of Type Strains, Phase IV (KMG-IV): sequencing the most valuable type-strain genomes for metagenomic binning, comparative biology and taxonomic classification.</title>
        <authorList>
            <person name="Goeker M."/>
        </authorList>
    </citation>
    <scope>NUCLEOTIDE SEQUENCE [LARGE SCALE GENOMIC DNA]</scope>
    <source>
        <strain evidence="2 3">DSM 28287</strain>
    </source>
</reference>
<dbReference type="SUPFAM" id="SSF51338">
    <property type="entry name" value="Composite domain of metallo-dependent hydrolases"/>
    <property type="match status" value="1"/>
</dbReference>
<protein>
    <submittedName>
        <fullName evidence="2">Amidohydrolase family protein</fullName>
    </submittedName>
</protein>
<keyword evidence="3" id="KW-1185">Reference proteome</keyword>
<dbReference type="OrthoDB" id="9776455at2"/>
<dbReference type="AlphaFoldDB" id="A0A4R6Q043"/>
<feature type="domain" description="Amidohydrolase 3" evidence="1">
    <location>
        <begin position="180"/>
        <end position="245"/>
    </location>
</feature>
<dbReference type="InterPro" id="IPR013108">
    <property type="entry name" value="Amidohydro_3"/>
</dbReference>
<dbReference type="Pfam" id="PF07969">
    <property type="entry name" value="Amidohydro_3"/>
    <property type="match status" value="1"/>
</dbReference>
<keyword evidence="2" id="KW-0378">Hydrolase</keyword>
<dbReference type="Proteomes" id="UP000295500">
    <property type="component" value="Unassembled WGS sequence"/>
</dbReference>
<proteinExistence type="predicted"/>
<sequence length="264" mass="29689">MSNTKIFYNGDFHTMNKERPGAEAMACREGVIIGVGKMYDLADLAKDAELVDLKGGYVFPGFIDTYSAPGLAAFTAAAEAEEDYEADDRSQWLKDCRDYLYDKGVATLCVHGANTWFPVATEGPDHKAQHDDSERPQMRVLENISYRTDFERDISEDYYDGILGSPDSTFLLFSPVCDDSSSVHDAVARLTWQAAENIGREDLGILDPGKRADLTVFDINPFENDMHTFQRIHASMIIVDGEVVYDEEEAAKEEWYDLLVTQMF</sequence>
<evidence type="ECO:0000313" key="2">
    <source>
        <dbReference type="EMBL" id="TDP51832.1"/>
    </source>
</evidence>
<organism evidence="2 3">
    <name type="scientific">Aminicella lysinilytica</name>
    <dbReference type="NCBI Taxonomy" id="433323"/>
    <lineage>
        <taxon>Bacteria</taxon>
        <taxon>Bacillati</taxon>
        <taxon>Bacillota</taxon>
        <taxon>Clostridia</taxon>
        <taxon>Peptostreptococcales</taxon>
        <taxon>Anaerovoracaceae</taxon>
        <taxon>Aminicella</taxon>
    </lineage>
</organism>
<evidence type="ECO:0000313" key="3">
    <source>
        <dbReference type="Proteomes" id="UP000295500"/>
    </source>
</evidence>